<comment type="similarity">
    <text evidence="2 7">Belongs to the SNAP family.</text>
</comment>
<dbReference type="EMBL" id="JPKY01000002">
    <property type="protein sequence ID" value="KFH48807.1"/>
    <property type="molecule type" value="Genomic_DNA"/>
</dbReference>
<dbReference type="Proteomes" id="UP000029964">
    <property type="component" value="Unassembled WGS sequence"/>
</dbReference>
<dbReference type="GO" id="GO:0005829">
    <property type="term" value="C:cytosol"/>
    <property type="evidence" value="ECO:0007669"/>
    <property type="project" value="EnsemblFungi"/>
</dbReference>
<keyword evidence="6 7" id="KW-0472">Membrane</keyword>
<dbReference type="GO" id="GO:0035494">
    <property type="term" value="P:SNARE complex disassembly"/>
    <property type="evidence" value="ECO:0007669"/>
    <property type="project" value="EnsemblFungi"/>
</dbReference>
<dbReference type="GO" id="GO:0006914">
    <property type="term" value="P:autophagy"/>
    <property type="evidence" value="ECO:0007669"/>
    <property type="project" value="EnsemblFungi"/>
</dbReference>
<dbReference type="GO" id="GO:0048280">
    <property type="term" value="P:vesicle fusion with Golgi apparatus"/>
    <property type="evidence" value="ECO:0007669"/>
    <property type="project" value="EnsemblFungi"/>
</dbReference>
<keyword evidence="3 7" id="KW-0813">Transport</keyword>
<dbReference type="SUPFAM" id="SSF48452">
    <property type="entry name" value="TPR-like"/>
    <property type="match status" value="1"/>
</dbReference>
<keyword evidence="9" id="KW-1185">Reference proteome</keyword>
<dbReference type="HOGENOM" id="CLU_046329_1_0_1"/>
<dbReference type="GO" id="GO:0006886">
    <property type="term" value="P:intracellular protein transport"/>
    <property type="evidence" value="ECO:0007669"/>
    <property type="project" value="UniProtKB-UniRule"/>
</dbReference>
<dbReference type="GO" id="GO:0005774">
    <property type="term" value="C:vacuolar membrane"/>
    <property type="evidence" value="ECO:0007669"/>
    <property type="project" value="TreeGrafter"/>
</dbReference>
<dbReference type="GO" id="GO:0031201">
    <property type="term" value="C:SNARE complex"/>
    <property type="evidence" value="ECO:0007669"/>
    <property type="project" value="EnsemblFungi"/>
</dbReference>
<dbReference type="GO" id="GO:0042144">
    <property type="term" value="P:vacuole fusion, non-autophagic"/>
    <property type="evidence" value="ECO:0007669"/>
    <property type="project" value="EnsemblFungi"/>
</dbReference>
<evidence type="ECO:0000256" key="1">
    <source>
        <dbReference type="ARBA" id="ARBA00004170"/>
    </source>
</evidence>
<evidence type="ECO:0000256" key="7">
    <source>
        <dbReference type="RuleBase" id="RU367013"/>
    </source>
</evidence>
<dbReference type="CDD" id="cd15832">
    <property type="entry name" value="SNAP"/>
    <property type="match status" value="1"/>
</dbReference>
<evidence type="ECO:0000256" key="5">
    <source>
        <dbReference type="ARBA" id="ARBA00022927"/>
    </source>
</evidence>
<dbReference type="InterPro" id="IPR000744">
    <property type="entry name" value="NSF_attach"/>
</dbReference>
<dbReference type="FunFam" id="1.25.40.10:FF:000049">
    <property type="entry name" value="Alpha-soluble NSF attachment protein-like"/>
    <property type="match status" value="1"/>
</dbReference>
<gene>
    <name evidence="8" type="ORF">ACRE_004660</name>
</gene>
<evidence type="ECO:0000256" key="4">
    <source>
        <dbReference type="ARBA" id="ARBA00022892"/>
    </source>
</evidence>
<keyword evidence="4 7" id="KW-0931">ER-Golgi transport</keyword>
<dbReference type="PRINTS" id="PR00448">
    <property type="entry name" value="NSFATTACHMNT"/>
</dbReference>
<accession>A0A086THH5</accession>
<evidence type="ECO:0000256" key="3">
    <source>
        <dbReference type="ARBA" id="ARBA00022448"/>
    </source>
</evidence>
<dbReference type="AlphaFoldDB" id="A0A086THH5"/>
<comment type="caution">
    <text evidence="8">The sequence shown here is derived from an EMBL/GenBank/DDBJ whole genome shotgun (WGS) entry which is preliminary data.</text>
</comment>
<evidence type="ECO:0000313" key="9">
    <source>
        <dbReference type="Proteomes" id="UP000029964"/>
    </source>
</evidence>
<sequence>MAQDPRALLQKAQKALQGAGSGFSFFGGREEKYQNAADLFVEAANAFKMQKLNVDAGQAFEQAAQIQTKNLNEPDDAANTMVDAFKAYRKDDPNAAIRCVNVAIERYCQKGNFRRAAGQKEAVGEIYEQDLGDSKMALEAYETAAGWYEGDNANALANKLWLKVADIAALEGDYYKAIENYEKVAQQSINNNLMRYSVKEYFLKAGICHLASGDMVAVRRALERYREMDPAFATQRECMLLSDLCEAVEDQSQEQFTDKLFQFDQISKLDKWKTTILVRVKNEIGEADDEFA</sequence>
<evidence type="ECO:0000256" key="2">
    <source>
        <dbReference type="ARBA" id="ARBA00010050"/>
    </source>
</evidence>
<dbReference type="GO" id="GO:0005483">
    <property type="term" value="F:soluble NSF attachment protein activity"/>
    <property type="evidence" value="ECO:0007669"/>
    <property type="project" value="EnsemblFungi"/>
</dbReference>
<dbReference type="InterPro" id="IPR011990">
    <property type="entry name" value="TPR-like_helical_dom_sf"/>
</dbReference>
<organism evidence="8 9">
    <name type="scientific">Hapsidospora chrysogenum (strain ATCC 11550 / CBS 779.69 / DSM 880 / IAM 14645 / JCM 23072 / IMI 49137)</name>
    <name type="common">Acremonium chrysogenum</name>
    <dbReference type="NCBI Taxonomy" id="857340"/>
    <lineage>
        <taxon>Eukaryota</taxon>
        <taxon>Fungi</taxon>
        <taxon>Dikarya</taxon>
        <taxon>Ascomycota</taxon>
        <taxon>Pezizomycotina</taxon>
        <taxon>Sordariomycetes</taxon>
        <taxon>Hypocreomycetidae</taxon>
        <taxon>Hypocreales</taxon>
        <taxon>Bionectriaceae</taxon>
        <taxon>Hapsidospora</taxon>
    </lineage>
</organism>
<evidence type="ECO:0000256" key="6">
    <source>
        <dbReference type="ARBA" id="ARBA00023136"/>
    </source>
</evidence>
<name>A0A086THH5_HAPC1</name>
<reference evidence="9" key="1">
    <citation type="journal article" date="2014" name="Genome Announc.">
        <title>Genome sequence and annotation of Acremonium chrysogenum, producer of the beta-lactam antibiotic cephalosporin C.</title>
        <authorList>
            <person name="Terfehr D."/>
            <person name="Dahlmann T.A."/>
            <person name="Specht T."/>
            <person name="Zadra I."/>
            <person name="Kuernsteiner H."/>
            <person name="Kueck U."/>
        </authorList>
    </citation>
    <scope>NUCLEOTIDE SEQUENCE [LARGE SCALE GENOMIC DNA]</scope>
    <source>
        <strain evidence="9">ATCC 11550 / CBS 779.69 / DSM 880 / IAM 14645 / JCM 23072 / IMI 49137</strain>
    </source>
</reference>
<dbReference type="PANTHER" id="PTHR13768">
    <property type="entry name" value="SOLUBLE NSF ATTACHMENT PROTEIN SNAP"/>
    <property type="match status" value="1"/>
</dbReference>
<dbReference type="GO" id="GO:0019905">
    <property type="term" value="F:syntaxin binding"/>
    <property type="evidence" value="ECO:0007669"/>
    <property type="project" value="TreeGrafter"/>
</dbReference>
<dbReference type="OrthoDB" id="9984275at2759"/>
<dbReference type="Pfam" id="PF14938">
    <property type="entry name" value="SNAP"/>
    <property type="match status" value="1"/>
</dbReference>
<proteinExistence type="inferred from homology"/>
<dbReference type="Gene3D" id="1.25.40.10">
    <property type="entry name" value="Tetratricopeptide repeat domain"/>
    <property type="match status" value="1"/>
</dbReference>
<evidence type="ECO:0000313" key="8">
    <source>
        <dbReference type="EMBL" id="KFH48807.1"/>
    </source>
</evidence>
<protein>
    <submittedName>
        <fullName evidence="8">Vesicular-fusion protein-like protein</fullName>
    </submittedName>
</protein>
<dbReference type="STRING" id="857340.A0A086THH5"/>
<dbReference type="PANTHER" id="PTHR13768:SF8">
    <property type="entry name" value="ALPHA-SOLUBLE NSF ATTACHMENT PROTEIN"/>
    <property type="match status" value="1"/>
</dbReference>
<comment type="function">
    <text evidence="7">Required for vesicular transport between the endoplasmic reticulum and the Golgi apparatus.</text>
</comment>
<dbReference type="GO" id="GO:0001671">
    <property type="term" value="F:ATPase activator activity"/>
    <property type="evidence" value="ECO:0007669"/>
    <property type="project" value="EnsemblFungi"/>
</dbReference>
<keyword evidence="5 7" id="KW-0653">Protein transport</keyword>
<comment type="subcellular location">
    <subcellularLocation>
        <location evidence="1 7">Membrane</location>
        <topology evidence="1 7">Peripheral membrane protein</topology>
    </subcellularLocation>
</comment>